<evidence type="ECO:0000256" key="1">
    <source>
        <dbReference type="ARBA" id="ARBA00016056"/>
    </source>
</evidence>
<evidence type="ECO:0000313" key="4">
    <source>
        <dbReference type="Proteomes" id="UP000789375"/>
    </source>
</evidence>
<dbReference type="InterPro" id="IPR003172">
    <property type="entry name" value="ML_dom"/>
</dbReference>
<dbReference type="AlphaFoldDB" id="A0A9N9GC61"/>
<comment type="caution">
    <text evidence="3">The sequence shown here is derived from an EMBL/GenBank/DDBJ whole genome shotgun (WGS) entry which is preliminary data.</text>
</comment>
<name>A0A9N9GC61_FUNMO</name>
<sequence>MVNAFPHQLQKRTTSFGECETDGSTPPPLVSVTINPDPVVLGQTETFTVSGTLGVDITSKTQLIIFYGNPENKKIVSDTYKGPVCTGKGCPIKASSPFTVTANFTTPSTLPDPYEIVVGIVILPSTLLACASAVVVLSTFNETTAETIAYDSDKKALCKLNVLIFNLGGASFNVTHLTNEEEIYEMLRAIKEIGIVPRKAPSSLSIPWKKFLGENFLFTFIFELNINKAFNSFL</sequence>
<evidence type="ECO:0000259" key="2">
    <source>
        <dbReference type="SMART" id="SM00737"/>
    </source>
</evidence>
<dbReference type="EMBL" id="CAJVPP010002216">
    <property type="protein sequence ID" value="CAG8592115.1"/>
    <property type="molecule type" value="Genomic_DNA"/>
</dbReference>
<dbReference type="Gene3D" id="3.30.420.40">
    <property type="match status" value="2"/>
</dbReference>
<reference evidence="3" key="1">
    <citation type="submission" date="2021-06" db="EMBL/GenBank/DDBJ databases">
        <authorList>
            <person name="Kallberg Y."/>
            <person name="Tangrot J."/>
            <person name="Rosling A."/>
        </authorList>
    </citation>
    <scope>NUCLEOTIDE SEQUENCE</scope>
    <source>
        <strain evidence="3">87-6 pot B 2015</strain>
    </source>
</reference>
<dbReference type="SMART" id="SM00737">
    <property type="entry name" value="ML"/>
    <property type="match status" value="1"/>
</dbReference>
<organism evidence="3 4">
    <name type="scientific">Funneliformis mosseae</name>
    <name type="common">Endomycorrhizal fungus</name>
    <name type="synonym">Glomus mosseae</name>
    <dbReference type="NCBI Taxonomy" id="27381"/>
    <lineage>
        <taxon>Eukaryota</taxon>
        <taxon>Fungi</taxon>
        <taxon>Fungi incertae sedis</taxon>
        <taxon>Mucoromycota</taxon>
        <taxon>Glomeromycotina</taxon>
        <taxon>Glomeromycetes</taxon>
        <taxon>Glomerales</taxon>
        <taxon>Glomeraceae</taxon>
        <taxon>Funneliformis</taxon>
    </lineage>
</organism>
<proteinExistence type="predicted"/>
<protein>
    <recommendedName>
        <fullName evidence="1">Phosphatidylglycerol/phosphatidylinositol transfer protein</fullName>
    </recommendedName>
</protein>
<evidence type="ECO:0000313" key="3">
    <source>
        <dbReference type="EMBL" id="CAG8592115.1"/>
    </source>
</evidence>
<dbReference type="Pfam" id="PF02221">
    <property type="entry name" value="E1_DerP2_DerF2"/>
    <property type="match status" value="1"/>
</dbReference>
<dbReference type="InterPro" id="IPR014756">
    <property type="entry name" value="Ig_E-set"/>
</dbReference>
<accession>A0A9N9GC61</accession>
<feature type="domain" description="MD-2-related lipid-recognition" evidence="2">
    <location>
        <begin position="16"/>
        <end position="135"/>
    </location>
</feature>
<dbReference type="Proteomes" id="UP000789375">
    <property type="component" value="Unassembled WGS sequence"/>
</dbReference>
<keyword evidence="4" id="KW-1185">Reference proteome</keyword>
<gene>
    <name evidence="3" type="ORF">FMOSSE_LOCUS8495</name>
</gene>
<dbReference type="SUPFAM" id="SSF81296">
    <property type="entry name" value="E set domains"/>
    <property type="match status" value="1"/>
</dbReference>